<dbReference type="PANTHER" id="PTHR43308:SF5">
    <property type="entry name" value="S-LAYER PROTEIN _ PEPTIDOGLYCAN ENDO-BETA-N-ACETYLGLUCOSAMINIDASE"/>
    <property type="match status" value="1"/>
</dbReference>
<comment type="caution">
    <text evidence="3">The sequence shown here is derived from an EMBL/GenBank/DDBJ whole genome shotgun (WGS) entry which is preliminary data.</text>
</comment>
<accession>A0ABW2F4Y2</accession>
<dbReference type="EMBL" id="JBHTAI010000004">
    <property type="protein sequence ID" value="MFC7148281.1"/>
    <property type="molecule type" value="Genomic_DNA"/>
</dbReference>
<evidence type="ECO:0000313" key="3">
    <source>
        <dbReference type="EMBL" id="MFC7148281.1"/>
    </source>
</evidence>
<dbReference type="PROSITE" id="PS51272">
    <property type="entry name" value="SLH"/>
    <property type="match status" value="3"/>
</dbReference>
<dbReference type="InterPro" id="IPR001119">
    <property type="entry name" value="SLH_dom"/>
</dbReference>
<reference evidence="4" key="1">
    <citation type="journal article" date="2019" name="Int. J. Syst. Evol. Microbiol.">
        <title>The Global Catalogue of Microorganisms (GCM) 10K type strain sequencing project: providing services to taxonomists for standard genome sequencing and annotation.</title>
        <authorList>
            <consortium name="The Broad Institute Genomics Platform"/>
            <consortium name="The Broad Institute Genome Sequencing Center for Infectious Disease"/>
            <person name="Wu L."/>
            <person name="Ma J."/>
        </authorList>
    </citation>
    <scope>NUCLEOTIDE SEQUENCE [LARGE SCALE GENOMIC DNA]</scope>
    <source>
        <strain evidence="4">KCTC 12907</strain>
    </source>
</reference>
<feature type="domain" description="SLH" evidence="2">
    <location>
        <begin position="92"/>
        <end position="153"/>
    </location>
</feature>
<evidence type="ECO:0000313" key="4">
    <source>
        <dbReference type="Proteomes" id="UP001596378"/>
    </source>
</evidence>
<evidence type="ECO:0000256" key="1">
    <source>
        <dbReference type="SAM" id="SignalP"/>
    </source>
</evidence>
<proteinExistence type="predicted"/>
<protein>
    <submittedName>
        <fullName evidence="3">S-layer homology domain-containing protein</fullName>
    </submittedName>
</protein>
<dbReference type="Proteomes" id="UP001596378">
    <property type="component" value="Unassembled WGS sequence"/>
</dbReference>
<name>A0ABW2F4Y2_9BACL</name>
<gene>
    <name evidence="3" type="ORF">ACFQMJ_07020</name>
</gene>
<feature type="chain" id="PRO_5047501390" evidence="1">
    <location>
        <begin position="29"/>
        <end position="313"/>
    </location>
</feature>
<dbReference type="PANTHER" id="PTHR43308">
    <property type="entry name" value="OUTER MEMBRANE PROTEIN ALPHA-RELATED"/>
    <property type="match status" value="1"/>
</dbReference>
<feature type="domain" description="SLH" evidence="2">
    <location>
        <begin position="27"/>
        <end position="90"/>
    </location>
</feature>
<organism evidence="3 4">
    <name type="scientific">Cohnella cellulosilytica</name>
    <dbReference type="NCBI Taxonomy" id="986710"/>
    <lineage>
        <taxon>Bacteria</taxon>
        <taxon>Bacillati</taxon>
        <taxon>Bacillota</taxon>
        <taxon>Bacilli</taxon>
        <taxon>Bacillales</taxon>
        <taxon>Paenibacillaceae</taxon>
        <taxon>Cohnella</taxon>
    </lineage>
</organism>
<feature type="domain" description="SLH" evidence="2">
    <location>
        <begin position="154"/>
        <end position="217"/>
    </location>
</feature>
<keyword evidence="1" id="KW-0732">Signal</keyword>
<keyword evidence="4" id="KW-1185">Reference proteome</keyword>
<feature type="signal peptide" evidence="1">
    <location>
        <begin position="1"/>
        <end position="28"/>
    </location>
</feature>
<dbReference type="InterPro" id="IPR051465">
    <property type="entry name" value="Cell_Envelope_Struct_Comp"/>
</dbReference>
<evidence type="ECO:0000259" key="2">
    <source>
        <dbReference type="PROSITE" id="PS51272"/>
    </source>
</evidence>
<dbReference type="Pfam" id="PF00395">
    <property type="entry name" value="SLH"/>
    <property type="match status" value="2"/>
</dbReference>
<sequence>MQRRIHKLAPLFSLLVIVSLVVSATAFAAGFRDVSGTHWAKEDIQALVAEGVLTGYPDQTFRPNLPVTRAELAAILDKAASLALTPGAASIQFEDVPSNKWYKDSVYAMSSYLEGYTINGKSVFKPEQSATRAETVVAIGRLLGYDADYSLSELTAFKDETEIPASSRPYIAKALSEGVISGYPDRTFQPNRQVTRAQAATMIWKTFAQMRQNTEGKKDGELEPFAGKWRNHELTEYDFTIAFVDESKGLIRFIADGEVSGGPFSYMRRSDTQMELTLLDDPDGPKMRLTLIDHAALQLEYAGSQYRLTKQGS</sequence>
<dbReference type="RefSeq" id="WP_378045475.1">
    <property type="nucleotide sequence ID" value="NZ_JBHMDN010000007.1"/>
</dbReference>